<dbReference type="EMBL" id="QXFV01008942">
    <property type="protein sequence ID" value="KAE8955823.1"/>
    <property type="molecule type" value="Genomic_DNA"/>
</dbReference>
<comment type="caution">
    <text evidence="3">The sequence shown here is derived from an EMBL/GenBank/DDBJ whole genome shotgun (WGS) entry which is preliminary data.</text>
</comment>
<keyword evidence="1" id="KW-0472">Membrane</keyword>
<proteinExistence type="predicted"/>
<name>A0A6A3GF98_9STRA</name>
<keyword evidence="1" id="KW-0812">Transmembrane</keyword>
<evidence type="ECO:0000256" key="2">
    <source>
        <dbReference type="SAM" id="SignalP"/>
    </source>
</evidence>
<gene>
    <name evidence="3" type="ORF">PR001_g31952</name>
</gene>
<dbReference type="Proteomes" id="UP000429607">
    <property type="component" value="Unassembled WGS sequence"/>
</dbReference>
<keyword evidence="2" id="KW-0732">Signal</keyword>
<feature type="transmembrane region" description="Helical" evidence="1">
    <location>
        <begin position="60"/>
        <end position="88"/>
    </location>
</feature>
<keyword evidence="1" id="KW-1133">Transmembrane helix</keyword>
<protein>
    <recommendedName>
        <fullName evidence="5">ABC transmembrane type-1 domain-containing protein</fullName>
    </recommendedName>
</protein>
<evidence type="ECO:0000313" key="3">
    <source>
        <dbReference type="EMBL" id="KAE8955823.1"/>
    </source>
</evidence>
<feature type="signal peptide" evidence="2">
    <location>
        <begin position="1"/>
        <end position="22"/>
    </location>
</feature>
<evidence type="ECO:0000256" key="1">
    <source>
        <dbReference type="SAM" id="Phobius"/>
    </source>
</evidence>
<evidence type="ECO:0008006" key="5">
    <source>
        <dbReference type="Google" id="ProtNLM"/>
    </source>
</evidence>
<evidence type="ECO:0000313" key="4">
    <source>
        <dbReference type="Proteomes" id="UP000429607"/>
    </source>
</evidence>
<dbReference type="AlphaFoldDB" id="A0A6A3GF98"/>
<accession>A0A6A3GF98</accession>
<sequence>MLVVLLSLSPLLLRSPCRWGRAHRNAARRSPMPPPCSPFRHAAVAVLAVNARRAALAVPAAAMLAVLLSPMPAAAMLVVLLSLSPLLLRSPCRWGRAHRNAARRSPMPPPCSPFHHAAVAVLAVNARRAALAVPAAAMLAVLLSPMPAAAMLVVLLSLSPLLLRSPCRWGRAHRNAARRSQLATDAMLAVHLSSTPPLCLPQLCSSCSSRCSGCRYAYRQVFW</sequence>
<reference evidence="3 4" key="1">
    <citation type="submission" date="2018-09" db="EMBL/GenBank/DDBJ databases">
        <title>Genomic investigation of the strawberry pathogen Phytophthora fragariae indicates pathogenicity is determined by transcriptional variation in three key races.</title>
        <authorList>
            <person name="Adams T.M."/>
            <person name="Armitage A.D."/>
            <person name="Sobczyk M.K."/>
            <person name="Bates H.J."/>
            <person name="Dunwell J.M."/>
            <person name="Nellist C.F."/>
            <person name="Harrison R.J."/>
        </authorList>
    </citation>
    <scope>NUCLEOTIDE SEQUENCE [LARGE SCALE GENOMIC DNA]</scope>
    <source>
        <strain evidence="3 4">SCRP249</strain>
    </source>
</reference>
<organism evidence="3 4">
    <name type="scientific">Phytophthora rubi</name>
    <dbReference type="NCBI Taxonomy" id="129364"/>
    <lineage>
        <taxon>Eukaryota</taxon>
        <taxon>Sar</taxon>
        <taxon>Stramenopiles</taxon>
        <taxon>Oomycota</taxon>
        <taxon>Peronosporomycetes</taxon>
        <taxon>Peronosporales</taxon>
        <taxon>Peronosporaceae</taxon>
        <taxon>Phytophthora</taxon>
    </lineage>
</organism>
<feature type="transmembrane region" description="Helical" evidence="1">
    <location>
        <begin position="135"/>
        <end position="158"/>
    </location>
</feature>
<feature type="chain" id="PRO_5025453186" description="ABC transmembrane type-1 domain-containing protein" evidence="2">
    <location>
        <begin position="23"/>
        <end position="223"/>
    </location>
</feature>